<evidence type="ECO:0000313" key="2">
    <source>
        <dbReference type="Proteomes" id="UP000662986"/>
    </source>
</evidence>
<protein>
    <submittedName>
        <fullName evidence="1">Uncharacterized protein</fullName>
    </submittedName>
</protein>
<dbReference type="EMBL" id="CP070618">
    <property type="protein sequence ID" value="QSE88068.1"/>
    <property type="molecule type" value="Genomic_DNA"/>
</dbReference>
<geneLocation type="plasmid" evidence="1 2">
    <name>unnamed1</name>
</geneLocation>
<reference evidence="1 2" key="1">
    <citation type="journal article" date="2021" name="Microbiol. Resour. Announc.">
        <title>Complete Genome Sequences of Two Rhodococcus sp. Strains with Large and Linear Chromosomes, Isolated from Apple Rhizosphere.</title>
        <authorList>
            <person name="Benning S."/>
            <person name="Brugnone N."/>
            <person name="Siani R."/>
            <person name="Kublik S."/>
            <person name="Schloter M."/>
            <person name="Rad V."/>
        </authorList>
    </citation>
    <scope>NUCLEOTIDE SEQUENCE [LARGE SCALE GENOMIC DNA]</scope>
    <source>
        <strain evidence="1 2">R79</strain>
    </source>
</reference>
<evidence type="ECO:0000313" key="1">
    <source>
        <dbReference type="EMBL" id="QSE88068.1"/>
    </source>
</evidence>
<accession>A0A974W093</accession>
<proteinExistence type="predicted"/>
<dbReference type="Proteomes" id="UP000662986">
    <property type="component" value="Plasmid unnamed1"/>
</dbReference>
<reference evidence="1 2" key="2">
    <citation type="journal article" date="2022" name="Arch. Microbiol.">
        <title>Rhodococcus pseudokoreensis sp. nov. isolated from the rhizosphere of young M26 apple rootstocks.</title>
        <authorList>
            <person name="Kampfer P."/>
            <person name="Glaeser S.P."/>
            <person name="Blom J."/>
            <person name="Wolf J."/>
            <person name="Benning S."/>
            <person name="Schloter M."/>
            <person name="Neumann-Schaal M."/>
        </authorList>
    </citation>
    <scope>NUCLEOTIDE SEQUENCE [LARGE SCALE GENOMIC DNA]</scope>
    <source>
        <strain evidence="1 2">R79</strain>
    </source>
</reference>
<sequence>MDTSVKDQWEDAISIGVGNKQGTGLVTQSAADQVTARCIDEGDTLKIEFTAPDGWHAQLTHGSQIVKVKNDDLGYPEHDFETPEGIIEATQPQKDEPNRFSMGVTWDKPGPGEVEVQLEDETPPHWVVDSPYKEFAMYAHITCAS</sequence>
<organism evidence="1 2">
    <name type="scientific">Rhodococcus pseudokoreensis</name>
    <dbReference type="NCBI Taxonomy" id="2811421"/>
    <lineage>
        <taxon>Bacteria</taxon>
        <taxon>Bacillati</taxon>
        <taxon>Actinomycetota</taxon>
        <taxon>Actinomycetes</taxon>
        <taxon>Mycobacteriales</taxon>
        <taxon>Nocardiaceae</taxon>
        <taxon>Rhodococcus</taxon>
    </lineage>
</organism>
<dbReference type="RefSeq" id="WP_206004829.1">
    <property type="nucleotide sequence ID" value="NZ_CP070618.1"/>
</dbReference>
<keyword evidence="1" id="KW-0614">Plasmid</keyword>
<gene>
    <name evidence="1" type="ORF">JWS13_05280</name>
</gene>
<keyword evidence="2" id="KW-1185">Reference proteome</keyword>
<name>A0A974W093_9NOCA</name>